<dbReference type="SUPFAM" id="SSF55658">
    <property type="entry name" value="L9 N-domain-like"/>
    <property type="match status" value="1"/>
</dbReference>
<comment type="similarity">
    <text evidence="2">Belongs to the RNase H family.</text>
</comment>
<dbReference type="InterPro" id="IPR037056">
    <property type="entry name" value="RNase_H1_N_sf"/>
</dbReference>
<evidence type="ECO:0000256" key="2">
    <source>
        <dbReference type="ARBA" id="ARBA00005300"/>
    </source>
</evidence>
<keyword evidence="6" id="KW-0255">Endonuclease</keyword>
<evidence type="ECO:0000256" key="3">
    <source>
        <dbReference type="ARBA" id="ARBA00012180"/>
    </source>
</evidence>
<evidence type="ECO:0000256" key="5">
    <source>
        <dbReference type="ARBA" id="ARBA00022723"/>
    </source>
</evidence>
<gene>
    <name evidence="11" type="primary">RNH1</name>
    <name evidence="11" type="ORF">TR157426</name>
</gene>
<comment type="cofactor">
    <cofactor evidence="1">
        <name>Mg(2+)</name>
        <dbReference type="ChEBI" id="CHEBI:18420"/>
    </cofactor>
</comment>
<feature type="region of interest" description="Disordered" evidence="9">
    <location>
        <begin position="50"/>
        <end position="72"/>
    </location>
</feature>
<evidence type="ECO:0000256" key="9">
    <source>
        <dbReference type="SAM" id="MobiDB-lite"/>
    </source>
</evidence>
<keyword evidence="7" id="KW-0378">Hydrolase</keyword>
<evidence type="ECO:0000256" key="8">
    <source>
        <dbReference type="ARBA" id="ARBA00022842"/>
    </source>
</evidence>
<keyword evidence="5" id="KW-0479">Metal-binding</keyword>
<dbReference type="InterPro" id="IPR011320">
    <property type="entry name" value="RNase_H1_N"/>
</dbReference>
<reference evidence="11" key="1">
    <citation type="submission" date="2016-01" db="EMBL/GenBank/DDBJ databases">
        <title>Reference transcriptome for the parasite Schistocephalus solidus: insights into the molecular evolution of parasitism.</title>
        <authorList>
            <person name="Hebert F.O."/>
            <person name="Grambauer S."/>
            <person name="Barber I."/>
            <person name="Landry C.R."/>
            <person name="Aubin-Horth N."/>
        </authorList>
    </citation>
    <scope>NUCLEOTIDE SEQUENCE</scope>
</reference>
<feature type="domain" description="Ribonuclease H1 N-terminal" evidence="10">
    <location>
        <begin position="2"/>
        <end position="45"/>
    </location>
</feature>
<dbReference type="EC" id="3.1.26.4" evidence="3"/>
<keyword evidence="8" id="KW-0460">Magnesium</keyword>
<evidence type="ECO:0000256" key="6">
    <source>
        <dbReference type="ARBA" id="ARBA00022759"/>
    </source>
</evidence>
<evidence type="ECO:0000313" key="11">
    <source>
        <dbReference type="EMBL" id="JAP49978.1"/>
    </source>
</evidence>
<dbReference type="InterPro" id="IPR009027">
    <property type="entry name" value="Ribosomal_bL9/RNase_H1_N"/>
</dbReference>
<dbReference type="Pfam" id="PF01693">
    <property type="entry name" value="Cauli_VI"/>
    <property type="match status" value="1"/>
</dbReference>
<evidence type="ECO:0000259" key="10">
    <source>
        <dbReference type="Pfam" id="PF01693"/>
    </source>
</evidence>
<name>A0A0X3PE43_SCHSO</name>
<evidence type="ECO:0000256" key="4">
    <source>
        <dbReference type="ARBA" id="ARBA00022722"/>
    </source>
</evidence>
<organism evidence="11">
    <name type="scientific">Schistocephalus solidus</name>
    <name type="common">Tapeworm</name>
    <dbReference type="NCBI Taxonomy" id="70667"/>
    <lineage>
        <taxon>Eukaryota</taxon>
        <taxon>Metazoa</taxon>
        <taxon>Spiralia</taxon>
        <taxon>Lophotrochozoa</taxon>
        <taxon>Platyhelminthes</taxon>
        <taxon>Cestoda</taxon>
        <taxon>Eucestoda</taxon>
        <taxon>Diphyllobothriidea</taxon>
        <taxon>Diphyllobothriidae</taxon>
        <taxon>Schistocephalus</taxon>
    </lineage>
</organism>
<evidence type="ECO:0000256" key="7">
    <source>
        <dbReference type="ARBA" id="ARBA00022801"/>
    </source>
</evidence>
<accession>A0A0X3PE43</accession>
<dbReference type="EMBL" id="GEEE01013247">
    <property type="protein sequence ID" value="JAP49978.1"/>
    <property type="molecule type" value="Transcribed_RNA"/>
</dbReference>
<dbReference type="AlphaFoldDB" id="A0A0X3PE43"/>
<proteinExistence type="inferred from homology"/>
<evidence type="ECO:0000256" key="1">
    <source>
        <dbReference type="ARBA" id="ARBA00001946"/>
    </source>
</evidence>
<dbReference type="GO" id="GO:0004523">
    <property type="term" value="F:RNA-DNA hybrid ribonuclease activity"/>
    <property type="evidence" value="ECO:0007669"/>
    <property type="project" value="UniProtKB-EC"/>
</dbReference>
<sequence>MPFYAVAVGRKTGVFTKWSECQEQITGFSGAIYKKFNTESEAKSFLGGLATPSISNNSNRSTKRPLEDASNSITANESRALKRFWFSCLQQGSGRLTNPIYARFK</sequence>
<protein>
    <recommendedName>
        <fullName evidence="3">ribonuclease H</fullName>
        <ecNumber evidence="3">3.1.26.4</ecNumber>
    </recommendedName>
</protein>
<dbReference type="Gene3D" id="3.40.970.10">
    <property type="entry name" value="Ribonuclease H1, N-terminal domain"/>
    <property type="match status" value="1"/>
</dbReference>
<dbReference type="FunFam" id="3.40.970.10:FF:000001">
    <property type="entry name" value="Ribonuclease H1"/>
    <property type="match status" value="1"/>
</dbReference>
<keyword evidence="4" id="KW-0540">Nuclease</keyword>
<dbReference type="GO" id="GO:0046872">
    <property type="term" value="F:metal ion binding"/>
    <property type="evidence" value="ECO:0007669"/>
    <property type="project" value="UniProtKB-KW"/>
</dbReference>